<sequence length="241" mass="25870">MVPPELYKTDPAGDQVADDFITEVNEEIRLQRLRAAARRWGAVVAGVVVVGAIGGGVWEWQNHARKQAQQAASAQYFNTLETLTDPKHDKTVTQNAETVFQDLADHGPVGVRSYAALRLADLKMQDHDLASALKAWNSVASDSVAEPALKDMARYMALNAQTNTAGPKTLRPGYEALAQNGGAWSALAQEGLVALDLRPDATVDQQKEARRLLTQIVGSVSAPEGARARAQALLETFGDAG</sequence>
<reference evidence="3 4" key="1">
    <citation type="submission" date="2016-03" db="EMBL/GenBank/DDBJ databases">
        <title>Draft genome sequence of Gluconobacter cerinus strain CECT 9110.</title>
        <authorList>
            <person name="Sainz F."/>
            <person name="Mas A."/>
            <person name="Torija M.J."/>
        </authorList>
    </citation>
    <scope>NUCLEOTIDE SEQUENCE [LARGE SCALE GENOMIC DNA]</scope>
    <source>
        <strain evidence="3 4">CECT 9110</strain>
    </source>
</reference>
<dbReference type="PATRIC" id="fig|38307.3.peg.1297"/>
<gene>
    <name evidence="3" type="ORF">A0123_01261</name>
</gene>
<evidence type="ECO:0000313" key="3">
    <source>
        <dbReference type="EMBL" id="OAJ68553.1"/>
    </source>
</evidence>
<evidence type="ECO:0000313" key="4">
    <source>
        <dbReference type="Proteomes" id="UP000077786"/>
    </source>
</evidence>
<accession>A0A1B6VMW5</accession>
<keyword evidence="1" id="KW-0812">Transmembrane</keyword>
<dbReference type="RefSeq" id="WP_064274039.1">
    <property type="nucleotide sequence ID" value="NZ_LUTU01000005.1"/>
</dbReference>
<dbReference type="Proteomes" id="UP000077786">
    <property type="component" value="Unassembled WGS sequence"/>
</dbReference>
<dbReference type="Pfam" id="PF09976">
    <property type="entry name" value="TPR_21"/>
    <property type="match status" value="1"/>
</dbReference>
<keyword evidence="1" id="KW-0472">Membrane</keyword>
<keyword evidence="1" id="KW-1133">Transmembrane helix</keyword>
<evidence type="ECO:0000259" key="2">
    <source>
        <dbReference type="Pfam" id="PF09976"/>
    </source>
</evidence>
<organism evidence="3 4">
    <name type="scientific">Gluconobacter cerinus</name>
    <dbReference type="NCBI Taxonomy" id="38307"/>
    <lineage>
        <taxon>Bacteria</taxon>
        <taxon>Pseudomonadati</taxon>
        <taxon>Pseudomonadota</taxon>
        <taxon>Alphaproteobacteria</taxon>
        <taxon>Acetobacterales</taxon>
        <taxon>Acetobacteraceae</taxon>
        <taxon>Gluconobacter</taxon>
    </lineage>
</organism>
<dbReference type="OrthoDB" id="7281508at2"/>
<dbReference type="AlphaFoldDB" id="A0A1B6VMW5"/>
<comment type="caution">
    <text evidence="3">The sequence shown here is derived from an EMBL/GenBank/DDBJ whole genome shotgun (WGS) entry which is preliminary data.</text>
</comment>
<dbReference type="InterPro" id="IPR018704">
    <property type="entry name" value="SecYEG/CpoB_TPR"/>
</dbReference>
<evidence type="ECO:0000256" key="1">
    <source>
        <dbReference type="SAM" id="Phobius"/>
    </source>
</evidence>
<protein>
    <recommendedName>
        <fullName evidence="2">Ancillary SecYEG translocon subunit/Cell division coordinator CpoB TPR domain-containing protein</fullName>
    </recommendedName>
</protein>
<dbReference type="EMBL" id="LUTU01000005">
    <property type="protein sequence ID" value="OAJ68553.1"/>
    <property type="molecule type" value="Genomic_DNA"/>
</dbReference>
<feature type="domain" description="Ancillary SecYEG translocon subunit/Cell division coordinator CpoB TPR" evidence="2">
    <location>
        <begin position="39"/>
        <end position="154"/>
    </location>
</feature>
<proteinExistence type="predicted"/>
<name>A0A1B6VMW5_9PROT</name>
<feature type="transmembrane region" description="Helical" evidence="1">
    <location>
        <begin position="40"/>
        <end position="60"/>
    </location>
</feature>